<dbReference type="Gene3D" id="2.60.40.790">
    <property type="match status" value="1"/>
</dbReference>
<comment type="caution">
    <text evidence="4">The sequence shown here is derived from an EMBL/GenBank/DDBJ whole genome shotgun (WGS) entry which is preliminary data.</text>
</comment>
<evidence type="ECO:0000256" key="1">
    <source>
        <dbReference type="PROSITE-ProRule" id="PRU00285"/>
    </source>
</evidence>
<sequence>MFYNRTLKAHNYEWRSELPAHQEFGHHNHLNSHQRDWEVPCADVLELDDQFILELALPGVVLDDIEVKVEYNYLTVLAKRTPTMFQERATYLMKELPTTYMIREFEFHTDILPEQIEARLDRGLLFVSVPKAETALRIPVSAGTIDASMTYKNRAHKTEIRSAKEVMVK</sequence>
<dbReference type="InterPro" id="IPR008978">
    <property type="entry name" value="HSP20-like_chaperone"/>
</dbReference>
<protein>
    <submittedName>
        <fullName evidence="4">Hsp20/alpha crystallin family protein</fullName>
    </submittedName>
</protein>
<gene>
    <name evidence="4" type="ORF">J0M35_06140</name>
</gene>
<proteinExistence type="inferred from homology"/>
<evidence type="ECO:0000313" key="5">
    <source>
        <dbReference type="Proteomes" id="UP000664277"/>
    </source>
</evidence>
<dbReference type="SUPFAM" id="SSF49764">
    <property type="entry name" value="HSP20-like chaperones"/>
    <property type="match status" value="1"/>
</dbReference>
<organism evidence="4 5">
    <name type="scientific">Candidatus Obscuribacter phosphatis</name>
    <dbReference type="NCBI Taxonomy" id="1906157"/>
    <lineage>
        <taxon>Bacteria</taxon>
        <taxon>Bacillati</taxon>
        <taxon>Candidatus Melainabacteria</taxon>
        <taxon>Candidatus Obscuribacterales</taxon>
        <taxon>Candidatus Obscuribacteraceae</taxon>
        <taxon>Candidatus Obscuribacter</taxon>
    </lineage>
</organism>
<evidence type="ECO:0000313" key="4">
    <source>
        <dbReference type="EMBL" id="MBN8659923.1"/>
    </source>
</evidence>
<name>A0A8J7TMF6_9BACT</name>
<accession>A0A8J7TMF6</accession>
<feature type="domain" description="SHSP" evidence="3">
    <location>
        <begin position="32"/>
        <end position="148"/>
    </location>
</feature>
<dbReference type="PROSITE" id="PS01031">
    <property type="entry name" value="SHSP"/>
    <property type="match status" value="1"/>
</dbReference>
<reference evidence="4" key="1">
    <citation type="submission" date="2021-02" db="EMBL/GenBank/DDBJ databases">
        <title>Genome-Resolved Metagenomics of a Microbial Community Performing Photosynthetic Biological Nutrient Removal.</title>
        <authorList>
            <person name="Mcdaniel E.A."/>
        </authorList>
    </citation>
    <scope>NUCLEOTIDE SEQUENCE</scope>
    <source>
        <strain evidence="4">UWPOB_OBS1</strain>
    </source>
</reference>
<dbReference type="Pfam" id="PF00011">
    <property type="entry name" value="HSP20"/>
    <property type="match status" value="1"/>
</dbReference>
<dbReference type="CDD" id="cd06464">
    <property type="entry name" value="ACD_sHsps-like"/>
    <property type="match status" value="1"/>
</dbReference>
<evidence type="ECO:0000256" key="2">
    <source>
        <dbReference type="RuleBase" id="RU003616"/>
    </source>
</evidence>
<dbReference type="InterPro" id="IPR002068">
    <property type="entry name" value="A-crystallin/Hsp20_dom"/>
</dbReference>
<dbReference type="AlphaFoldDB" id="A0A8J7TMF6"/>
<dbReference type="EMBL" id="JAFLCK010000006">
    <property type="protein sequence ID" value="MBN8659923.1"/>
    <property type="molecule type" value="Genomic_DNA"/>
</dbReference>
<evidence type="ECO:0000259" key="3">
    <source>
        <dbReference type="PROSITE" id="PS01031"/>
    </source>
</evidence>
<dbReference type="Proteomes" id="UP000664277">
    <property type="component" value="Unassembled WGS sequence"/>
</dbReference>
<comment type="similarity">
    <text evidence="1 2">Belongs to the small heat shock protein (HSP20) family.</text>
</comment>